<dbReference type="AlphaFoldDB" id="A0AAX6H1E9"/>
<dbReference type="Proteomes" id="UP001140949">
    <property type="component" value="Unassembled WGS sequence"/>
</dbReference>
<reference evidence="2" key="1">
    <citation type="journal article" date="2023" name="GigaByte">
        <title>Genome assembly of the bearded iris, Iris pallida Lam.</title>
        <authorList>
            <person name="Bruccoleri R.E."/>
            <person name="Oakeley E.J."/>
            <person name="Faust A.M.E."/>
            <person name="Altorfer M."/>
            <person name="Dessus-Babus S."/>
            <person name="Burckhardt D."/>
            <person name="Oertli M."/>
            <person name="Naumann U."/>
            <person name="Petersen F."/>
            <person name="Wong J."/>
        </authorList>
    </citation>
    <scope>NUCLEOTIDE SEQUENCE</scope>
    <source>
        <strain evidence="2">GSM-AAB239-AS_SAM_17_03QT</strain>
    </source>
</reference>
<gene>
    <name evidence="2" type="ORF">M6B38_335160</name>
</gene>
<evidence type="ECO:0000313" key="2">
    <source>
        <dbReference type="EMBL" id="KAJ6834411.1"/>
    </source>
</evidence>
<accession>A0AAX6H1E9</accession>
<name>A0AAX6H1E9_IRIPA</name>
<organism evidence="2 3">
    <name type="scientific">Iris pallida</name>
    <name type="common">Sweet iris</name>
    <dbReference type="NCBI Taxonomy" id="29817"/>
    <lineage>
        <taxon>Eukaryota</taxon>
        <taxon>Viridiplantae</taxon>
        <taxon>Streptophyta</taxon>
        <taxon>Embryophyta</taxon>
        <taxon>Tracheophyta</taxon>
        <taxon>Spermatophyta</taxon>
        <taxon>Magnoliopsida</taxon>
        <taxon>Liliopsida</taxon>
        <taxon>Asparagales</taxon>
        <taxon>Iridaceae</taxon>
        <taxon>Iridoideae</taxon>
        <taxon>Irideae</taxon>
        <taxon>Iris</taxon>
    </lineage>
</organism>
<feature type="region of interest" description="Disordered" evidence="1">
    <location>
        <begin position="138"/>
        <end position="191"/>
    </location>
</feature>
<reference evidence="2" key="2">
    <citation type="submission" date="2023-04" db="EMBL/GenBank/DDBJ databases">
        <authorList>
            <person name="Bruccoleri R.E."/>
            <person name="Oakeley E.J."/>
            <person name="Faust A.-M."/>
            <person name="Dessus-Babus S."/>
            <person name="Altorfer M."/>
            <person name="Burckhardt D."/>
            <person name="Oertli M."/>
            <person name="Naumann U."/>
            <person name="Petersen F."/>
            <person name="Wong J."/>
        </authorList>
    </citation>
    <scope>NUCLEOTIDE SEQUENCE</scope>
    <source>
        <strain evidence="2">GSM-AAB239-AS_SAM_17_03QT</strain>
        <tissue evidence="2">Leaf</tissue>
    </source>
</reference>
<evidence type="ECO:0000313" key="3">
    <source>
        <dbReference type="Proteomes" id="UP001140949"/>
    </source>
</evidence>
<evidence type="ECO:0000256" key="1">
    <source>
        <dbReference type="SAM" id="MobiDB-lite"/>
    </source>
</evidence>
<sequence length="191" mass="20669">MAPALPPNLADGQFWLPSAAIHDVLGAEALAHQLPSIGLLHPTHNPTPLGFRLMTRFEAARNGFGSISSRGFRVPEGTGAFLPLPRTASSQAGDARIARILTKPELVRFTPVRTGGGTGVFLPKVAYSYNDECKPKAKDGYGGVQQKQQQRQQQTIRSAGGRKKEENVVKPLSTRLADSPADITLPQEWTY</sequence>
<protein>
    <submittedName>
        <fullName evidence="2">Uncharacterized protein</fullName>
    </submittedName>
</protein>
<feature type="compositionally biased region" description="Low complexity" evidence="1">
    <location>
        <begin position="145"/>
        <end position="154"/>
    </location>
</feature>
<dbReference type="EMBL" id="JANAVB010014400">
    <property type="protein sequence ID" value="KAJ6834411.1"/>
    <property type="molecule type" value="Genomic_DNA"/>
</dbReference>
<keyword evidence="3" id="KW-1185">Reference proteome</keyword>
<comment type="caution">
    <text evidence="2">The sequence shown here is derived from an EMBL/GenBank/DDBJ whole genome shotgun (WGS) entry which is preliminary data.</text>
</comment>
<proteinExistence type="predicted"/>